<dbReference type="EMBL" id="MNPL01011735">
    <property type="protein sequence ID" value="OQR72450.1"/>
    <property type="molecule type" value="Genomic_DNA"/>
</dbReference>
<evidence type="ECO:0000256" key="1">
    <source>
        <dbReference type="ARBA" id="ARBA00004477"/>
    </source>
</evidence>
<evidence type="ECO:0000256" key="6">
    <source>
        <dbReference type="ARBA" id="ARBA00022989"/>
    </source>
</evidence>
<evidence type="ECO:0000256" key="7">
    <source>
        <dbReference type="ARBA" id="ARBA00023136"/>
    </source>
</evidence>
<evidence type="ECO:0000313" key="13">
    <source>
        <dbReference type="Proteomes" id="UP000192247"/>
    </source>
</evidence>
<gene>
    <name evidence="12" type="ORF">BIW11_10371</name>
</gene>
<evidence type="ECO:0000256" key="4">
    <source>
        <dbReference type="ARBA" id="ARBA00022692"/>
    </source>
</evidence>
<feature type="transmembrane region" description="Helical" evidence="11">
    <location>
        <begin position="190"/>
        <end position="209"/>
    </location>
</feature>
<dbReference type="FunCoup" id="A0A1V9XFZ4">
    <property type="interactions" value="866"/>
</dbReference>
<feature type="transmembrane region" description="Helical" evidence="11">
    <location>
        <begin position="162"/>
        <end position="184"/>
    </location>
</feature>
<dbReference type="AlphaFoldDB" id="A0A1V9XFZ4"/>
<dbReference type="OrthoDB" id="9993532at2759"/>
<dbReference type="InParanoid" id="A0A1V9XFZ4"/>
<keyword evidence="7 11" id="KW-0472">Membrane</keyword>
<accession>A0A1V9XFZ4</accession>
<feature type="transmembrane region" description="Helical" evidence="11">
    <location>
        <begin position="95"/>
        <end position="116"/>
    </location>
</feature>
<protein>
    <recommendedName>
        <fullName evidence="9">BOS complex subunit TMEM147</fullName>
    </recommendedName>
    <alternativeName>
        <fullName evidence="10">Transmembrane protein 147</fullName>
    </alternativeName>
</protein>
<evidence type="ECO:0000256" key="9">
    <source>
        <dbReference type="ARBA" id="ARBA00034846"/>
    </source>
</evidence>
<dbReference type="InterPro" id="IPR019164">
    <property type="entry name" value="TMEM147"/>
</dbReference>
<evidence type="ECO:0000256" key="2">
    <source>
        <dbReference type="ARBA" id="ARBA00004651"/>
    </source>
</evidence>
<evidence type="ECO:0000313" key="12">
    <source>
        <dbReference type="EMBL" id="OQR72450.1"/>
    </source>
</evidence>
<comment type="similarity">
    <text evidence="8">Belongs to the TMEM147 family.</text>
</comment>
<evidence type="ECO:0000256" key="5">
    <source>
        <dbReference type="ARBA" id="ARBA00022824"/>
    </source>
</evidence>
<evidence type="ECO:0000256" key="10">
    <source>
        <dbReference type="ARBA" id="ARBA00034899"/>
    </source>
</evidence>
<keyword evidence="4 11" id="KW-0812">Transmembrane</keyword>
<comment type="subcellular location">
    <subcellularLocation>
        <location evidence="2">Cell membrane</location>
        <topology evidence="2">Multi-pass membrane protein</topology>
    </subcellularLocation>
    <subcellularLocation>
        <location evidence="1">Endoplasmic reticulum membrane</location>
        <topology evidence="1">Multi-pass membrane protein</topology>
    </subcellularLocation>
</comment>
<keyword evidence="3" id="KW-1003">Cell membrane</keyword>
<name>A0A1V9XFZ4_9ACAR</name>
<keyword evidence="5" id="KW-0256">Endoplasmic reticulum</keyword>
<dbReference type="GO" id="GO:0005789">
    <property type="term" value="C:endoplasmic reticulum membrane"/>
    <property type="evidence" value="ECO:0007669"/>
    <property type="project" value="UniProtKB-SubCell"/>
</dbReference>
<dbReference type="Pfam" id="PF09767">
    <property type="entry name" value="DUF2053"/>
    <property type="match status" value="1"/>
</dbReference>
<dbReference type="STRING" id="418985.A0A1V9XFZ4"/>
<dbReference type="Proteomes" id="UP000192247">
    <property type="component" value="Unassembled WGS sequence"/>
</dbReference>
<sequence>MTLMHLVNCVALAYIPFVLTYRLSGLSDHGAFWKCIQAAVYYAICQLGKLLFLATFVVDSVPFYGEALKHSLDILDLIVMHAAMNRSGVSGDMRFLVTGFGWATAELVCTRLVPFWVGARGVEFSWKYVQLALESNISLALHLSTAMLLFQWKTAGPSSRSRVLTIILLVLSYRTAIFEMAGAFDAWTLLGIKAALGTIVGLASLRYTLVNNHKGYSNVFH</sequence>
<evidence type="ECO:0000256" key="3">
    <source>
        <dbReference type="ARBA" id="ARBA00022475"/>
    </source>
</evidence>
<proteinExistence type="inferred from homology"/>
<evidence type="ECO:0000256" key="11">
    <source>
        <dbReference type="SAM" id="Phobius"/>
    </source>
</evidence>
<reference evidence="12 13" key="1">
    <citation type="journal article" date="2017" name="Gigascience">
        <title>Draft genome of the honey bee ectoparasitic mite, Tropilaelaps mercedesae, is shaped by the parasitic life history.</title>
        <authorList>
            <person name="Dong X."/>
            <person name="Armstrong S.D."/>
            <person name="Xia D."/>
            <person name="Makepeace B.L."/>
            <person name="Darby A.C."/>
            <person name="Kadowaki T."/>
        </authorList>
    </citation>
    <scope>NUCLEOTIDE SEQUENCE [LARGE SCALE GENOMIC DNA]</scope>
    <source>
        <strain evidence="12">Wuxi-XJTLU</strain>
    </source>
</reference>
<organism evidence="12 13">
    <name type="scientific">Tropilaelaps mercedesae</name>
    <dbReference type="NCBI Taxonomy" id="418985"/>
    <lineage>
        <taxon>Eukaryota</taxon>
        <taxon>Metazoa</taxon>
        <taxon>Ecdysozoa</taxon>
        <taxon>Arthropoda</taxon>
        <taxon>Chelicerata</taxon>
        <taxon>Arachnida</taxon>
        <taxon>Acari</taxon>
        <taxon>Parasitiformes</taxon>
        <taxon>Mesostigmata</taxon>
        <taxon>Gamasina</taxon>
        <taxon>Dermanyssoidea</taxon>
        <taxon>Laelapidae</taxon>
        <taxon>Tropilaelaps</taxon>
    </lineage>
</organism>
<dbReference type="GO" id="GO:0005886">
    <property type="term" value="C:plasma membrane"/>
    <property type="evidence" value="ECO:0007669"/>
    <property type="project" value="UniProtKB-SubCell"/>
</dbReference>
<evidence type="ECO:0000256" key="8">
    <source>
        <dbReference type="ARBA" id="ARBA00034739"/>
    </source>
</evidence>
<dbReference type="PANTHER" id="PTHR12869">
    <property type="entry name" value="SMALL SEVEN TRANSMEMBRANE DOMAIN-CONTAINING PROTEIN"/>
    <property type="match status" value="1"/>
</dbReference>
<keyword evidence="13" id="KW-1185">Reference proteome</keyword>
<comment type="caution">
    <text evidence="12">The sequence shown here is derived from an EMBL/GenBank/DDBJ whole genome shotgun (WGS) entry which is preliminary data.</text>
</comment>
<keyword evidence="6 11" id="KW-1133">Transmembrane helix</keyword>
<dbReference type="PANTHER" id="PTHR12869:SF0">
    <property type="entry name" value="BOS COMPLEX SUBUNIT TMEM147"/>
    <property type="match status" value="1"/>
</dbReference>